<reference evidence="1 2" key="1">
    <citation type="journal article" date="2018" name="J. Allergy Clin. Immunol.">
        <title>High-quality assembly of Dermatophagoides pteronyssinus genome and transcriptome reveals a wide range of novel allergens.</title>
        <authorList>
            <person name="Liu X.Y."/>
            <person name="Yang K.Y."/>
            <person name="Wang M.Q."/>
            <person name="Kwok J.S."/>
            <person name="Zeng X."/>
            <person name="Yang Z."/>
            <person name="Xiao X.J."/>
            <person name="Lau C.P."/>
            <person name="Li Y."/>
            <person name="Huang Z.M."/>
            <person name="Ba J.G."/>
            <person name="Yim A.K."/>
            <person name="Ouyang C.Y."/>
            <person name="Ngai S.M."/>
            <person name="Chan T.F."/>
            <person name="Leung E.L."/>
            <person name="Liu L."/>
            <person name="Liu Z.G."/>
            <person name="Tsui S.K."/>
        </authorList>
    </citation>
    <scope>NUCLEOTIDE SEQUENCE [LARGE SCALE GENOMIC DNA]</scope>
    <source>
        <strain evidence="1">Derp</strain>
    </source>
</reference>
<evidence type="ECO:0000313" key="2">
    <source>
        <dbReference type="Proteomes" id="UP000887458"/>
    </source>
</evidence>
<dbReference type="EMBL" id="NJHN03000095">
    <property type="protein sequence ID" value="KAH9415660.1"/>
    <property type="molecule type" value="Genomic_DNA"/>
</dbReference>
<reference evidence="1 2" key="2">
    <citation type="journal article" date="2022" name="Mol. Biol. Evol.">
        <title>Comparative Genomics Reveals Insights into the Divergent Evolution of Astigmatic Mites and Household Pest Adaptations.</title>
        <authorList>
            <person name="Xiong Q."/>
            <person name="Wan A.T."/>
            <person name="Liu X."/>
            <person name="Fung C.S."/>
            <person name="Xiao X."/>
            <person name="Malainual N."/>
            <person name="Hou J."/>
            <person name="Wang L."/>
            <person name="Wang M."/>
            <person name="Yang K.Y."/>
            <person name="Cui Y."/>
            <person name="Leung E.L."/>
            <person name="Nong W."/>
            <person name="Shin S.K."/>
            <person name="Au S.W."/>
            <person name="Jeong K.Y."/>
            <person name="Chew F.T."/>
            <person name="Hui J.H."/>
            <person name="Leung T.F."/>
            <person name="Tungtrongchitr A."/>
            <person name="Zhong N."/>
            <person name="Liu Z."/>
            <person name="Tsui S.K."/>
        </authorList>
    </citation>
    <scope>NUCLEOTIDE SEQUENCE [LARGE SCALE GENOMIC DNA]</scope>
    <source>
        <strain evidence="1">Derp</strain>
    </source>
</reference>
<proteinExistence type="predicted"/>
<organism evidence="1 2">
    <name type="scientific">Dermatophagoides pteronyssinus</name>
    <name type="common">European house dust mite</name>
    <dbReference type="NCBI Taxonomy" id="6956"/>
    <lineage>
        <taxon>Eukaryota</taxon>
        <taxon>Metazoa</taxon>
        <taxon>Ecdysozoa</taxon>
        <taxon>Arthropoda</taxon>
        <taxon>Chelicerata</taxon>
        <taxon>Arachnida</taxon>
        <taxon>Acari</taxon>
        <taxon>Acariformes</taxon>
        <taxon>Sarcoptiformes</taxon>
        <taxon>Astigmata</taxon>
        <taxon>Psoroptidia</taxon>
        <taxon>Analgoidea</taxon>
        <taxon>Pyroglyphidae</taxon>
        <taxon>Dermatophagoidinae</taxon>
        <taxon>Dermatophagoides</taxon>
    </lineage>
</organism>
<keyword evidence="2" id="KW-1185">Reference proteome</keyword>
<name>A0ABQ8IZF9_DERPT</name>
<protein>
    <submittedName>
        <fullName evidence="1">Uncharacterized protein</fullName>
    </submittedName>
</protein>
<evidence type="ECO:0000313" key="1">
    <source>
        <dbReference type="EMBL" id="KAH9415660.1"/>
    </source>
</evidence>
<gene>
    <name evidence="1" type="ORF">DERP_000150</name>
</gene>
<dbReference type="Proteomes" id="UP000887458">
    <property type="component" value="Unassembled WGS sequence"/>
</dbReference>
<comment type="caution">
    <text evidence="1">The sequence shown here is derived from an EMBL/GenBank/DDBJ whole genome shotgun (WGS) entry which is preliminary data.</text>
</comment>
<accession>A0ABQ8IZF9</accession>
<sequence>MFIFELKISIRLSYPMMMIETNVVKNKLIGLFVIYSSRDLYDDDDDNRTRRQSLFIHSFTNDN</sequence>